<feature type="domain" description="Microbial-type PARG catalytic" evidence="1">
    <location>
        <begin position="40"/>
        <end position="145"/>
    </location>
</feature>
<sequence length="289" mass="31567">LVHVANETRSVLPFILKDLPGFKAEKSEIISLDTNPPLKQQDCPQHDKATVKVINEDSFNAAIMMMDTTSAVSAPPGASTVTKSPMTYSRPAVLNLASDKSPGGGWLNGAMAQEEALCYRSSLSLSLHKHYYPWDADQGVYTHDVVIIRSSASEDHKLLAPDIPAADLPVVSVVSIAAVRCPKVSEVQSLAGDKRKVFADSEDRDLTKRKMRLGLRVAAAKGHDCLVLGALGCGAFRNPVEEVADAWKEVLEETEFAGGWWREIWFAVFDQKNEGNYEVFEKVLGGLQV</sequence>
<dbReference type="GeneID" id="63833013"/>
<evidence type="ECO:0000259" key="1">
    <source>
        <dbReference type="Pfam" id="PF10021"/>
    </source>
</evidence>
<gene>
    <name evidence="2" type="ORF">M406DRAFT_231778</name>
</gene>
<dbReference type="RefSeq" id="XP_040779882.1">
    <property type="nucleotide sequence ID" value="XM_040915884.1"/>
</dbReference>
<organism evidence="2 3">
    <name type="scientific">Cryphonectria parasitica (strain ATCC 38755 / EP155)</name>
    <dbReference type="NCBI Taxonomy" id="660469"/>
    <lineage>
        <taxon>Eukaryota</taxon>
        <taxon>Fungi</taxon>
        <taxon>Dikarya</taxon>
        <taxon>Ascomycota</taxon>
        <taxon>Pezizomycotina</taxon>
        <taxon>Sordariomycetes</taxon>
        <taxon>Sordariomycetidae</taxon>
        <taxon>Diaporthales</taxon>
        <taxon>Cryphonectriaceae</taxon>
        <taxon>Cryphonectria-Endothia species complex</taxon>
        <taxon>Cryphonectria</taxon>
    </lineage>
</organism>
<evidence type="ECO:0000313" key="2">
    <source>
        <dbReference type="EMBL" id="KAF3768921.1"/>
    </source>
</evidence>
<name>A0A9P5CT10_CRYP1</name>
<evidence type="ECO:0000313" key="3">
    <source>
        <dbReference type="Proteomes" id="UP000803844"/>
    </source>
</evidence>
<dbReference type="SUPFAM" id="SSF52949">
    <property type="entry name" value="Macro domain-like"/>
    <property type="match status" value="1"/>
</dbReference>
<dbReference type="EMBL" id="MU032345">
    <property type="protein sequence ID" value="KAF3768921.1"/>
    <property type="molecule type" value="Genomic_DNA"/>
</dbReference>
<feature type="non-terminal residue" evidence="2">
    <location>
        <position position="289"/>
    </location>
</feature>
<dbReference type="AlphaFoldDB" id="A0A9P5CT10"/>
<dbReference type="Gene3D" id="3.40.220.10">
    <property type="entry name" value="Leucine Aminopeptidase, subunit E, domain 1"/>
    <property type="match status" value="1"/>
</dbReference>
<dbReference type="Proteomes" id="UP000803844">
    <property type="component" value="Unassembled WGS sequence"/>
</dbReference>
<proteinExistence type="predicted"/>
<protein>
    <recommendedName>
        <fullName evidence="1">Microbial-type PARG catalytic domain-containing protein</fullName>
    </recommendedName>
</protein>
<reference evidence="2" key="1">
    <citation type="journal article" date="2020" name="Phytopathology">
        <title>Genome sequence of the chestnut blight fungus Cryphonectria parasitica EP155: A fundamental resource for an archetypical invasive plant pathogen.</title>
        <authorList>
            <person name="Crouch J.A."/>
            <person name="Dawe A."/>
            <person name="Aerts A."/>
            <person name="Barry K."/>
            <person name="Churchill A.C.L."/>
            <person name="Grimwood J."/>
            <person name="Hillman B."/>
            <person name="Milgroom M.G."/>
            <person name="Pangilinan J."/>
            <person name="Smith M."/>
            <person name="Salamov A."/>
            <person name="Schmutz J."/>
            <person name="Yadav J."/>
            <person name="Grigoriev I.V."/>
            <person name="Nuss D."/>
        </authorList>
    </citation>
    <scope>NUCLEOTIDE SEQUENCE</scope>
    <source>
        <strain evidence="2">EP155</strain>
    </source>
</reference>
<dbReference type="OrthoDB" id="9985428at2759"/>
<accession>A0A9P5CT10</accession>
<dbReference type="PANTHER" id="PTHR35596:SF1">
    <property type="entry name" value="MICROBIAL-TYPE PARG CATALYTIC DOMAIN-CONTAINING PROTEIN"/>
    <property type="match status" value="1"/>
</dbReference>
<dbReference type="InterPro" id="IPR019261">
    <property type="entry name" value="PARG_cat_microbial"/>
</dbReference>
<feature type="non-terminal residue" evidence="2">
    <location>
        <position position="1"/>
    </location>
</feature>
<comment type="caution">
    <text evidence="2">The sequence shown here is derived from an EMBL/GenBank/DDBJ whole genome shotgun (WGS) entry which is preliminary data.</text>
</comment>
<dbReference type="NCBIfam" id="TIGR02452">
    <property type="entry name" value="TIGR02452 family protein"/>
    <property type="match status" value="1"/>
</dbReference>
<dbReference type="Pfam" id="PF10021">
    <property type="entry name" value="PARG_cat_microb"/>
    <property type="match status" value="1"/>
</dbReference>
<keyword evidence="3" id="KW-1185">Reference proteome</keyword>
<dbReference type="InterPro" id="IPR043472">
    <property type="entry name" value="Macro_dom-like"/>
</dbReference>
<dbReference type="InterPro" id="IPR012664">
    <property type="entry name" value="CHP02452"/>
</dbReference>
<dbReference type="PANTHER" id="PTHR35596">
    <property type="entry name" value="DUF2263 DOMAIN-CONTAINING PROTEIN"/>
    <property type="match status" value="1"/>
</dbReference>